<keyword evidence="3" id="KW-1185">Reference proteome</keyword>
<name>A0A2U2RKK1_9MICO</name>
<dbReference type="PANTHER" id="PTHR38446:SF1">
    <property type="entry name" value="BLL0914 PROTEIN"/>
    <property type="match status" value="1"/>
</dbReference>
<reference evidence="2 3" key="1">
    <citation type="submission" date="2018-05" db="EMBL/GenBank/DDBJ databases">
        <title>Brachybacterium sp. M1HQ-2T, whole genome shotgun sequence.</title>
        <authorList>
            <person name="Tuo L."/>
        </authorList>
    </citation>
    <scope>NUCLEOTIDE SEQUENCE [LARGE SCALE GENOMIC DNA]</scope>
    <source>
        <strain evidence="2 3">M1HQ-2</strain>
    </source>
</reference>
<proteinExistence type="predicted"/>
<evidence type="ECO:0000313" key="3">
    <source>
        <dbReference type="Proteomes" id="UP000245590"/>
    </source>
</evidence>
<dbReference type="EMBL" id="QFKX01000002">
    <property type="protein sequence ID" value="PWH06398.1"/>
    <property type="molecule type" value="Genomic_DNA"/>
</dbReference>
<accession>A0A2U2RKK1</accession>
<keyword evidence="1" id="KW-0812">Transmembrane</keyword>
<dbReference type="RefSeq" id="WP_109274991.1">
    <property type="nucleotide sequence ID" value="NZ_QFKX01000002.1"/>
</dbReference>
<sequence length="128" mass="13100">MLILGLVLSTAAALLHGYIFWLESVAWGSERAQRIFGRQTPQETAATRPLALNQGFYNLFLGVLALLGVLLSAVGAHTAGLTLAFAGTGSMLGAALVLGISSPPHRGAAVRQGALPLLAVIALGVATL</sequence>
<dbReference type="PANTHER" id="PTHR38446">
    <property type="entry name" value="BLL0914 PROTEIN"/>
    <property type="match status" value="1"/>
</dbReference>
<feature type="transmembrane region" description="Helical" evidence="1">
    <location>
        <begin position="56"/>
        <end position="74"/>
    </location>
</feature>
<keyword evidence="1" id="KW-0472">Membrane</keyword>
<dbReference type="InterPro" id="IPR009732">
    <property type="entry name" value="DUF1304"/>
</dbReference>
<dbReference type="Pfam" id="PF06993">
    <property type="entry name" value="DUF1304"/>
    <property type="match status" value="1"/>
</dbReference>
<evidence type="ECO:0000313" key="2">
    <source>
        <dbReference type="EMBL" id="PWH06398.1"/>
    </source>
</evidence>
<dbReference type="OrthoDB" id="9803832at2"/>
<feature type="transmembrane region" description="Helical" evidence="1">
    <location>
        <begin position="108"/>
        <end position="126"/>
    </location>
</feature>
<protein>
    <submittedName>
        <fullName evidence="2">DUF1304 domain-containing protein</fullName>
    </submittedName>
</protein>
<organism evidence="2 3">
    <name type="scientific">Brachybacterium endophyticum</name>
    <dbReference type="NCBI Taxonomy" id="2182385"/>
    <lineage>
        <taxon>Bacteria</taxon>
        <taxon>Bacillati</taxon>
        <taxon>Actinomycetota</taxon>
        <taxon>Actinomycetes</taxon>
        <taxon>Micrococcales</taxon>
        <taxon>Dermabacteraceae</taxon>
        <taxon>Brachybacterium</taxon>
    </lineage>
</organism>
<comment type="caution">
    <text evidence="2">The sequence shown here is derived from an EMBL/GenBank/DDBJ whole genome shotgun (WGS) entry which is preliminary data.</text>
</comment>
<dbReference type="Proteomes" id="UP000245590">
    <property type="component" value="Unassembled WGS sequence"/>
</dbReference>
<dbReference type="AlphaFoldDB" id="A0A2U2RKK1"/>
<keyword evidence="1" id="KW-1133">Transmembrane helix</keyword>
<evidence type="ECO:0000256" key="1">
    <source>
        <dbReference type="SAM" id="Phobius"/>
    </source>
</evidence>
<gene>
    <name evidence="2" type="ORF">DEO23_05340</name>
</gene>
<feature type="transmembrane region" description="Helical" evidence="1">
    <location>
        <begin position="81"/>
        <end position="102"/>
    </location>
</feature>